<feature type="transmembrane region" description="Helical" evidence="1">
    <location>
        <begin position="6"/>
        <end position="24"/>
    </location>
</feature>
<dbReference type="EMBL" id="KZ451980">
    <property type="protein sequence ID" value="PKA55302.1"/>
    <property type="molecule type" value="Genomic_DNA"/>
</dbReference>
<organism evidence="2 3">
    <name type="scientific">Apostasia shenzhenica</name>
    <dbReference type="NCBI Taxonomy" id="1088818"/>
    <lineage>
        <taxon>Eukaryota</taxon>
        <taxon>Viridiplantae</taxon>
        <taxon>Streptophyta</taxon>
        <taxon>Embryophyta</taxon>
        <taxon>Tracheophyta</taxon>
        <taxon>Spermatophyta</taxon>
        <taxon>Magnoliopsida</taxon>
        <taxon>Liliopsida</taxon>
        <taxon>Asparagales</taxon>
        <taxon>Orchidaceae</taxon>
        <taxon>Apostasioideae</taxon>
        <taxon>Apostasia</taxon>
    </lineage>
</organism>
<protein>
    <submittedName>
        <fullName evidence="2">Uncharacterized protein</fullName>
    </submittedName>
</protein>
<feature type="transmembrane region" description="Helical" evidence="1">
    <location>
        <begin position="44"/>
        <end position="65"/>
    </location>
</feature>
<evidence type="ECO:0000313" key="3">
    <source>
        <dbReference type="Proteomes" id="UP000236161"/>
    </source>
</evidence>
<keyword evidence="1" id="KW-0812">Transmembrane</keyword>
<dbReference type="OrthoDB" id="683235at2759"/>
<evidence type="ECO:0000313" key="2">
    <source>
        <dbReference type="EMBL" id="PKA55302.1"/>
    </source>
</evidence>
<sequence>MDLGQIVVPVLGIVAAAAVTFYAVSFAELREVLEHLLQKSPSNLIICFSSSFLHILISTFLIEFYKNLYFFCMNRNLSESWRTLIQMTMVVALDPLQVRGREGPGGKLKRKPENK</sequence>
<dbReference type="PANTHER" id="PTHR37225">
    <property type="entry name" value="OSJNBA0011F23.3 PROTEIN"/>
    <property type="match status" value="1"/>
</dbReference>
<proteinExistence type="predicted"/>
<dbReference type="Proteomes" id="UP000236161">
    <property type="component" value="Unassembled WGS sequence"/>
</dbReference>
<evidence type="ECO:0000256" key="1">
    <source>
        <dbReference type="SAM" id="Phobius"/>
    </source>
</evidence>
<keyword evidence="1" id="KW-0472">Membrane</keyword>
<gene>
    <name evidence="2" type="ORF">AXF42_Ash003939</name>
</gene>
<dbReference type="AlphaFoldDB" id="A0A2I0AIB5"/>
<keyword evidence="1" id="KW-1133">Transmembrane helix</keyword>
<accession>A0A2I0AIB5</accession>
<dbReference type="PANTHER" id="PTHR37225:SF1">
    <property type="entry name" value="OS04G0657900 PROTEIN"/>
    <property type="match status" value="1"/>
</dbReference>
<keyword evidence="3" id="KW-1185">Reference proteome</keyword>
<reference evidence="2 3" key="1">
    <citation type="journal article" date="2017" name="Nature">
        <title>The Apostasia genome and the evolution of orchids.</title>
        <authorList>
            <person name="Zhang G.Q."/>
            <person name="Liu K.W."/>
            <person name="Li Z."/>
            <person name="Lohaus R."/>
            <person name="Hsiao Y.Y."/>
            <person name="Niu S.C."/>
            <person name="Wang J.Y."/>
            <person name="Lin Y.C."/>
            <person name="Xu Q."/>
            <person name="Chen L.J."/>
            <person name="Yoshida K."/>
            <person name="Fujiwara S."/>
            <person name="Wang Z.W."/>
            <person name="Zhang Y.Q."/>
            <person name="Mitsuda N."/>
            <person name="Wang M."/>
            <person name="Liu G.H."/>
            <person name="Pecoraro L."/>
            <person name="Huang H.X."/>
            <person name="Xiao X.J."/>
            <person name="Lin M."/>
            <person name="Wu X.Y."/>
            <person name="Wu W.L."/>
            <person name="Chen Y.Y."/>
            <person name="Chang S.B."/>
            <person name="Sakamoto S."/>
            <person name="Ohme-Takagi M."/>
            <person name="Yagi M."/>
            <person name="Zeng S.J."/>
            <person name="Shen C.Y."/>
            <person name="Yeh C.M."/>
            <person name="Luo Y.B."/>
            <person name="Tsai W.C."/>
            <person name="Van de Peer Y."/>
            <person name="Liu Z.J."/>
        </authorList>
    </citation>
    <scope>NUCLEOTIDE SEQUENCE [LARGE SCALE GENOMIC DNA]</scope>
    <source>
        <strain evidence="3">cv. Shenzhen</strain>
        <tissue evidence="2">Stem</tissue>
    </source>
</reference>
<name>A0A2I0AIB5_9ASPA</name>